<dbReference type="PANTHER" id="PTHR33359">
    <property type="entry name" value="MOLYBDOPTERIN SYNTHASE SULFUR CARRIER SUBUNIT"/>
    <property type="match status" value="1"/>
</dbReference>
<keyword evidence="2" id="KW-0547">Nucleotide-binding</keyword>
<dbReference type="Proteomes" id="UP000265515">
    <property type="component" value="Unassembled WGS sequence"/>
</dbReference>
<dbReference type="InterPro" id="IPR010038">
    <property type="entry name" value="MoaD_arc-typ"/>
</dbReference>
<dbReference type="GO" id="GO:0000166">
    <property type="term" value="F:nucleotide binding"/>
    <property type="evidence" value="ECO:0007669"/>
    <property type="project" value="UniProtKB-KW"/>
</dbReference>
<dbReference type="GO" id="GO:1990133">
    <property type="term" value="C:molybdopterin adenylyltransferase complex"/>
    <property type="evidence" value="ECO:0007669"/>
    <property type="project" value="TreeGrafter"/>
</dbReference>
<keyword evidence="6" id="KW-1185">Reference proteome</keyword>
<name>A0A388LVU2_CHABU</name>
<keyword evidence="3" id="KW-0501">Molybdenum cofactor biosynthesis</keyword>
<dbReference type="InterPro" id="IPR012675">
    <property type="entry name" value="Beta-grasp_dom_sf"/>
</dbReference>
<dbReference type="STRING" id="69332.A0A388LVU2"/>
<proteinExistence type="predicted"/>
<dbReference type="UniPathway" id="UPA00344"/>
<dbReference type="Gene3D" id="3.10.20.30">
    <property type="match status" value="1"/>
</dbReference>
<dbReference type="Pfam" id="PF02597">
    <property type="entry name" value="ThiS"/>
    <property type="match status" value="1"/>
</dbReference>
<dbReference type="SUPFAM" id="SSF54285">
    <property type="entry name" value="MoaD/ThiS"/>
    <property type="match status" value="1"/>
</dbReference>
<dbReference type="InterPro" id="IPR003749">
    <property type="entry name" value="ThiS/MoaD-like"/>
</dbReference>
<dbReference type="GO" id="GO:0006777">
    <property type="term" value="P:Mo-molybdopterin cofactor biosynthetic process"/>
    <property type="evidence" value="ECO:0007669"/>
    <property type="project" value="UniProtKB-KW"/>
</dbReference>
<gene>
    <name evidence="5" type="ORF">CBR_g41370</name>
</gene>
<dbReference type="InterPro" id="IPR016155">
    <property type="entry name" value="Mopterin_synth/thiamin_S_b"/>
</dbReference>
<accession>A0A388LVU2</accession>
<feature type="chain" id="PRO_5017333649" description="Molybdopterin converting factor subunit 1" evidence="4">
    <location>
        <begin position="23"/>
        <end position="85"/>
    </location>
</feature>
<dbReference type="FunFam" id="3.10.20.30:FF:000010">
    <property type="entry name" value="Molybdopterin synthase sulfur carrier subunit"/>
    <property type="match status" value="1"/>
</dbReference>
<dbReference type="NCBIfam" id="TIGR01687">
    <property type="entry name" value="moaD_arch"/>
    <property type="match status" value="1"/>
</dbReference>
<reference evidence="5 6" key="1">
    <citation type="journal article" date="2018" name="Cell">
        <title>The Chara Genome: Secondary Complexity and Implications for Plant Terrestrialization.</title>
        <authorList>
            <person name="Nishiyama T."/>
            <person name="Sakayama H."/>
            <person name="Vries J.D."/>
            <person name="Buschmann H."/>
            <person name="Saint-Marcoux D."/>
            <person name="Ullrich K.K."/>
            <person name="Haas F.B."/>
            <person name="Vanderstraeten L."/>
            <person name="Becker D."/>
            <person name="Lang D."/>
            <person name="Vosolsobe S."/>
            <person name="Rombauts S."/>
            <person name="Wilhelmsson P.K.I."/>
            <person name="Janitza P."/>
            <person name="Kern R."/>
            <person name="Heyl A."/>
            <person name="Rumpler F."/>
            <person name="Villalobos L.I.A.C."/>
            <person name="Clay J.M."/>
            <person name="Skokan R."/>
            <person name="Toyoda A."/>
            <person name="Suzuki Y."/>
            <person name="Kagoshima H."/>
            <person name="Schijlen E."/>
            <person name="Tajeshwar N."/>
            <person name="Catarino B."/>
            <person name="Hetherington A.J."/>
            <person name="Saltykova A."/>
            <person name="Bonnot C."/>
            <person name="Breuninger H."/>
            <person name="Symeonidi A."/>
            <person name="Radhakrishnan G.V."/>
            <person name="Van Nieuwerburgh F."/>
            <person name="Deforce D."/>
            <person name="Chang C."/>
            <person name="Karol K.G."/>
            <person name="Hedrich R."/>
            <person name="Ulvskov P."/>
            <person name="Glockner G."/>
            <person name="Delwiche C.F."/>
            <person name="Petrasek J."/>
            <person name="Van de Peer Y."/>
            <person name="Friml J."/>
            <person name="Beilby M."/>
            <person name="Dolan L."/>
            <person name="Kohara Y."/>
            <person name="Sugano S."/>
            <person name="Fujiyama A."/>
            <person name="Delaux P.-M."/>
            <person name="Quint M."/>
            <person name="TheiBen G."/>
            <person name="Hagemann M."/>
            <person name="Harholt J."/>
            <person name="Dunand C."/>
            <person name="Zachgo S."/>
            <person name="Langdale J."/>
            <person name="Maumus F."/>
            <person name="Straeten D.V.D."/>
            <person name="Gould S.B."/>
            <person name="Rensing S.A."/>
        </authorList>
    </citation>
    <scope>NUCLEOTIDE SEQUENCE [LARGE SCALE GENOMIC DNA]</scope>
    <source>
        <strain evidence="5 6">S276</strain>
    </source>
</reference>
<comment type="pathway">
    <text evidence="1">Cofactor biosynthesis; molybdopterin biosynthesis.</text>
</comment>
<dbReference type="Gramene" id="GBG86375">
    <property type="protein sequence ID" value="GBG86375"/>
    <property type="gene ID" value="CBR_g41370"/>
</dbReference>
<evidence type="ECO:0008006" key="7">
    <source>
        <dbReference type="Google" id="ProtNLM"/>
    </source>
</evidence>
<evidence type="ECO:0000256" key="4">
    <source>
        <dbReference type="SAM" id="SignalP"/>
    </source>
</evidence>
<evidence type="ECO:0000256" key="1">
    <source>
        <dbReference type="ARBA" id="ARBA00005046"/>
    </source>
</evidence>
<evidence type="ECO:0000313" key="6">
    <source>
        <dbReference type="Proteomes" id="UP000265515"/>
    </source>
</evidence>
<organism evidence="5 6">
    <name type="scientific">Chara braunii</name>
    <name type="common">Braun's stonewort</name>
    <dbReference type="NCBI Taxonomy" id="69332"/>
    <lineage>
        <taxon>Eukaryota</taxon>
        <taxon>Viridiplantae</taxon>
        <taxon>Streptophyta</taxon>
        <taxon>Charophyceae</taxon>
        <taxon>Charales</taxon>
        <taxon>Characeae</taxon>
        <taxon>Chara</taxon>
    </lineage>
</organism>
<keyword evidence="4" id="KW-0732">Signal</keyword>
<evidence type="ECO:0000256" key="2">
    <source>
        <dbReference type="ARBA" id="ARBA00022741"/>
    </source>
</evidence>
<dbReference type="InterPro" id="IPR044672">
    <property type="entry name" value="MOCS2A"/>
</dbReference>
<dbReference type="OMA" id="HVLFFAK"/>
<dbReference type="EMBL" id="BFEA01000561">
    <property type="protein sequence ID" value="GBG86375.1"/>
    <property type="molecule type" value="Genomic_DNA"/>
</dbReference>
<sequence>MPAKIKVRVLFFALVKELLGKAATTMELDEGTDTARLLQLLTTKFPALKSISGSVMIAVNREYVYSPVRINNGDEIAFFPPISGG</sequence>
<dbReference type="CDD" id="cd00754">
    <property type="entry name" value="Ubl_MoaD"/>
    <property type="match status" value="1"/>
</dbReference>
<protein>
    <recommendedName>
        <fullName evidence="7">Molybdopterin converting factor subunit 1</fullName>
    </recommendedName>
</protein>
<feature type="signal peptide" evidence="4">
    <location>
        <begin position="1"/>
        <end position="22"/>
    </location>
</feature>
<evidence type="ECO:0000256" key="3">
    <source>
        <dbReference type="ARBA" id="ARBA00023150"/>
    </source>
</evidence>
<dbReference type="OrthoDB" id="5531344at2759"/>
<dbReference type="AlphaFoldDB" id="A0A388LVU2"/>
<evidence type="ECO:0000313" key="5">
    <source>
        <dbReference type="EMBL" id="GBG86375.1"/>
    </source>
</evidence>
<comment type="caution">
    <text evidence="5">The sequence shown here is derived from an EMBL/GenBank/DDBJ whole genome shotgun (WGS) entry which is preliminary data.</text>
</comment>
<dbReference type="PANTHER" id="PTHR33359:SF1">
    <property type="entry name" value="MOLYBDOPTERIN SYNTHASE SULFUR CARRIER SUBUNIT"/>
    <property type="match status" value="1"/>
</dbReference>
<dbReference type="NCBIfam" id="TIGR01682">
    <property type="entry name" value="moaD"/>
    <property type="match status" value="1"/>
</dbReference>